<dbReference type="KEGG" id="pbr:PB2503_02007"/>
<sequence>MTRVSHTPLALMAADREDLEVVSSILQDAAGRLADTAYLPAERRFVWVANRFLWEEGVRRRRGPFHRVRTGLHIDDVVRVRTRGLPADRATGVLALLRVGYDGDENGGTVSLDFAGGGTVALDVEAINITLKDLSAPWRTKHKPNHEEG</sequence>
<dbReference type="STRING" id="314260.PB2503_02007"/>
<evidence type="ECO:0000313" key="1">
    <source>
        <dbReference type="EMBL" id="ADM08480.1"/>
    </source>
</evidence>
<organism evidence="1 2">
    <name type="scientific">Parvularcula bermudensis (strain ATCC BAA-594 / HTCC2503 / KCTC 12087)</name>
    <dbReference type="NCBI Taxonomy" id="314260"/>
    <lineage>
        <taxon>Bacteria</taxon>
        <taxon>Pseudomonadati</taxon>
        <taxon>Pseudomonadota</taxon>
        <taxon>Alphaproteobacteria</taxon>
        <taxon>Parvularculales</taxon>
        <taxon>Parvularculaceae</taxon>
        <taxon>Parvularcula</taxon>
    </lineage>
</organism>
<dbReference type="Proteomes" id="UP000001302">
    <property type="component" value="Chromosome"/>
</dbReference>
<protein>
    <recommendedName>
        <fullName evidence="3">DUF2948 family protein</fullName>
    </recommendedName>
</protein>
<name>E0TBY7_PARBH</name>
<dbReference type="RefSeq" id="WP_013299454.1">
    <property type="nucleotide sequence ID" value="NC_014414.1"/>
</dbReference>
<dbReference type="OrthoDB" id="9806367at2"/>
<reference evidence="2" key="1">
    <citation type="submission" date="2010-08" db="EMBL/GenBank/DDBJ databases">
        <title>Genome sequence of Parvularcula bermudensis HTCC2503.</title>
        <authorList>
            <person name="Kang D.-M."/>
            <person name="Oh H.-M."/>
            <person name="Cho J.-C."/>
        </authorList>
    </citation>
    <scope>NUCLEOTIDE SEQUENCE [LARGE SCALE GENOMIC DNA]</scope>
    <source>
        <strain evidence="2">ATCC BAA-594 / HTCC2503 / KCTC 12087</strain>
    </source>
</reference>
<evidence type="ECO:0008006" key="3">
    <source>
        <dbReference type="Google" id="ProtNLM"/>
    </source>
</evidence>
<gene>
    <name evidence="1" type="ordered locus">PB2503_02007</name>
</gene>
<dbReference type="eggNOG" id="ENOG5032SGB">
    <property type="taxonomic scope" value="Bacteria"/>
</dbReference>
<accession>E0TBY7</accession>
<evidence type="ECO:0000313" key="2">
    <source>
        <dbReference type="Proteomes" id="UP000001302"/>
    </source>
</evidence>
<dbReference type="HOGENOM" id="CLU_118443_0_0_5"/>
<dbReference type="InterPro" id="IPR021335">
    <property type="entry name" value="DUF2948"/>
</dbReference>
<proteinExistence type="predicted"/>
<dbReference type="EMBL" id="CP002156">
    <property type="protein sequence ID" value="ADM08480.1"/>
    <property type="molecule type" value="Genomic_DNA"/>
</dbReference>
<keyword evidence="2" id="KW-1185">Reference proteome</keyword>
<dbReference type="AlphaFoldDB" id="E0TBY7"/>
<dbReference type="Pfam" id="PF11164">
    <property type="entry name" value="DUF2948"/>
    <property type="match status" value="1"/>
</dbReference>
<reference evidence="1 2" key="2">
    <citation type="journal article" date="2011" name="J. Bacteriol.">
        <title>Complete genome sequence of strain HTCC2503T of Parvularcula bermudensis, the type species of the order "Parvularculales" in the class Alphaproteobacteria.</title>
        <authorList>
            <person name="Oh H.M."/>
            <person name="Kang I."/>
            <person name="Vergin K.L."/>
            <person name="Kang D."/>
            <person name="Rhee K.H."/>
            <person name="Giovannoni S.J."/>
            <person name="Cho J.C."/>
        </authorList>
    </citation>
    <scope>NUCLEOTIDE SEQUENCE [LARGE SCALE GENOMIC DNA]</scope>
    <source>
        <strain evidence="2">ATCC BAA-594 / HTCC2503 / KCTC 12087</strain>
    </source>
</reference>